<evidence type="ECO:0000256" key="1">
    <source>
        <dbReference type="SAM" id="Phobius"/>
    </source>
</evidence>
<keyword evidence="1" id="KW-0472">Membrane</keyword>
<dbReference type="AlphaFoldDB" id="A0A8T2UZF1"/>
<sequence length="369" mass="39867">MSDIPSSPTSPPTSIPFFTFFISFLLISWPHRGPVFFFASAVAYSSHICQDFNGTCFSSSPQLRRHGATGLEANSYPNGVSFQIRISPSDLQDRHTLERNIRQAALLQFESGKTGVLYNISTPNASAVTAQAMRLRSGSFRRYGALINEFSIPNGSILRPDPKRILIVYTHITNPNLFGDLPQGYVVVSPVLSMLAYDYDAAAVGRNQSVEALSVSFGSDSMTIQFAEQGPGSFMCASFDMNSVNVTYNPFQGACQVSEFGTFALVSNSSLLERGPASATTTVSGNLPSSPSHRWKIVVGSVVGVVATLALVGLFACGFTSYRRKTKFARMQYYADHGETLQTTTVGNSRVPAAGSTRTLSSIVKEYSG</sequence>
<dbReference type="GO" id="GO:0016020">
    <property type="term" value="C:membrane"/>
    <property type="evidence" value="ECO:0007669"/>
    <property type="project" value="TreeGrafter"/>
</dbReference>
<gene>
    <name evidence="2" type="ORF">KP509_04G055600</name>
</gene>
<reference evidence="2" key="1">
    <citation type="submission" date="2021-08" db="EMBL/GenBank/DDBJ databases">
        <title>WGS assembly of Ceratopteris richardii.</title>
        <authorList>
            <person name="Marchant D.B."/>
            <person name="Chen G."/>
            <person name="Jenkins J."/>
            <person name="Shu S."/>
            <person name="Leebens-Mack J."/>
            <person name="Grimwood J."/>
            <person name="Schmutz J."/>
            <person name="Soltis P."/>
            <person name="Soltis D."/>
            <person name="Chen Z.-H."/>
        </authorList>
    </citation>
    <scope>NUCLEOTIDE SEQUENCE</scope>
    <source>
        <strain evidence="2">Whitten #5841</strain>
        <tissue evidence="2">Leaf</tissue>
    </source>
</reference>
<dbReference type="EMBL" id="CM035409">
    <property type="protein sequence ID" value="KAH7439316.1"/>
    <property type="molecule type" value="Genomic_DNA"/>
</dbReference>
<dbReference type="InterPro" id="IPR010605">
    <property type="entry name" value="DUF1191"/>
</dbReference>
<proteinExistence type="predicted"/>
<keyword evidence="3" id="KW-1185">Reference proteome</keyword>
<dbReference type="PANTHER" id="PTHR33512:SF14">
    <property type="entry name" value="EXPRESSED PROTEIN"/>
    <property type="match status" value="1"/>
</dbReference>
<dbReference type="OrthoDB" id="1925347at2759"/>
<accession>A0A8T2UZF1</accession>
<evidence type="ECO:0000313" key="3">
    <source>
        <dbReference type="Proteomes" id="UP000825935"/>
    </source>
</evidence>
<keyword evidence="1" id="KW-1133">Transmembrane helix</keyword>
<dbReference type="Pfam" id="PF06697">
    <property type="entry name" value="DUF1191"/>
    <property type="match status" value="1"/>
</dbReference>
<name>A0A8T2UZF1_CERRI</name>
<dbReference type="Proteomes" id="UP000825935">
    <property type="component" value="Chromosome 4"/>
</dbReference>
<organism evidence="2 3">
    <name type="scientific">Ceratopteris richardii</name>
    <name type="common">Triangle waterfern</name>
    <dbReference type="NCBI Taxonomy" id="49495"/>
    <lineage>
        <taxon>Eukaryota</taxon>
        <taxon>Viridiplantae</taxon>
        <taxon>Streptophyta</taxon>
        <taxon>Embryophyta</taxon>
        <taxon>Tracheophyta</taxon>
        <taxon>Polypodiopsida</taxon>
        <taxon>Polypodiidae</taxon>
        <taxon>Polypodiales</taxon>
        <taxon>Pteridineae</taxon>
        <taxon>Pteridaceae</taxon>
        <taxon>Parkerioideae</taxon>
        <taxon>Ceratopteris</taxon>
    </lineage>
</organism>
<dbReference type="PANTHER" id="PTHR33512">
    <property type="entry name" value="PROTEIN, PUTATIVE (DUF1191)-RELATED"/>
    <property type="match status" value="1"/>
</dbReference>
<protein>
    <submittedName>
        <fullName evidence="2">Uncharacterized protein</fullName>
    </submittedName>
</protein>
<keyword evidence="1" id="KW-0812">Transmembrane</keyword>
<evidence type="ECO:0000313" key="2">
    <source>
        <dbReference type="EMBL" id="KAH7439316.1"/>
    </source>
</evidence>
<dbReference type="OMA" id="VIEHEYF"/>
<feature type="transmembrane region" description="Helical" evidence="1">
    <location>
        <begin position="297"/>
        <end position="322"/>
    </location>
</feature>
<comment type="caution">
    <text evidence="2">The sequence shown here is derived from an EMBL/GenBank/DDBJ whole genome shotgun (WGS) entry which is preliminary data.</text>
</comment>